<feature type="domain" description="Surface-adhesin protein E-like" evidence="2">
    <location>
        <begin position="27"/>
        <end position="140"/>
    </location>
</feature>
<dbReference type="RefSeq" id="WP_127163866.1">
    <property type="nucleotide sequence ID" value="NZ_CP029822.1"/>
</dbReference>
<evidence type="ECO:0000256" key="1">
    <source>
        <dbReference type="SAM" id="SignalP"/>
    </source>
</evidence>
<accession>A0A3Q9JJL2</accession>
<evidence type="ECO:0000259" key="2">
    <source>
        <dbReference type="Pfam" id="PF16747"/>
    </source>
</evidence>
<protein>
    <recommendedName>
        <fullName evidence="2">Surface-adhesin protein E-like domain-containing protein</fullName>
    </recommendedName>
</protein>
<dbReference type="InterPro" id="IPR031939">
    <property type="entry name" value="Adhesin_E-like"/>
</dbReference>
<sequence length="146" mass="16214">MSKIVITLIIATISPLVMANNDNWIETQKDSHIFIKTDDIVIDKQNPDLRTTKISINVPSMQERKANPTKTALTNPYPISYVTDFTINCKDKTGKIGKQAVHEKFFGEGELLESADNDPNAKFIPIEGVDATKMLDVICKSSTTTN</sequence>
<proteinExistence type="predicted"/>
<dbReference type="InterPro" id="IPR043088">
    <property type="entry name" value="Adhesin_E"/>
</dbReference>
<evidence type="ECO:0000313" key="4">
    <source>
        <dbReference type="Proteomes" id="UP000273143"/>
    </source>
</evidence>
<dbReference type="Pfam" id="PF16747">
    <property type="entry name" value="Adhesin_E"/>
    <property type="match status" value="1"/>
</dbReference>
<dbReference type="KEGG" id="emo:DM558_09945"/>
<dbReference type="Proteomes" id="UP000273143">
    <property type="component" value="Chromosome"/>
</dbReference>
<evidence type="ECO:0000313" key="3">
    <source>
        <dbReference type="EMBL" id="AZS51075.1"/>
    </source>
</evidence>
<keyword evidence="4" id="KW-1185">Reference proteome</keyword>
<name>A0A3Q9JJL2_9GAMM</name>
<reference evidence="4" key="1">
    <citation type="submission" date="2018-06" db="EMBL/GenBank/DDBJ databases">
        <title>Complete genome of Pseudomonas insecticola strain QZS01.</title>
        <authorList>
            <person name="Wang J."/>
            <person name="Su Q."/>
        </authorList>
    </citation>
    <scope>NUCLEOTIDE SEQUENCE [LARGE SCALE GENOMIC DNA]</scope>
    <source>
        <strain evidence="4">QZS01</strain>
    </source>
</reference>
<feature type="signal peptide" evidence="1">
    <location>
        <begin position="1"/>
        <end position="19"/>
    </location>
</feature>
<organism evidence="3 4">
    <name type="scientific">Entomomonas moraniae</name>
    <dbReference type="NCBI Taxonomy" id="2213226"/>
    <lineage>
        <taxon>Bacteria</taxon>
        <taxon>Pseudomonadati</taxon>
        <taxon>Pseudomonadota</taxon>
        <taxon>Gammaproteobacteria</taxon>
        <taxon>Pseudomonadales</taxon>
        <taxon>Pseudomonadaceae</taxon>
        <taxon>Entomomonas</taxon>
    </lineage>
</organism>
<keyword evidence="1" id="KW-0732">Signal</keyword>
<feature type="chain" id="PRO_5018763900" description="Surface-adhesin protein E-like domain-containing protein" evidence="1">
    <location>
        <begin position="20"/>
        <end position="146"/>
    </location>
</feature>
<dbReference type="EMBL" id="CP029822">
    <property type="protein sequence ID" value="AZS51075.1"/>
    <property type="molecule type" value="Genomic_DNA"/>
</dbReference>
<dbReference type="AlphaFoldDB" id="A0A3Q9JJL2"/>
<gene>
    <name evidence="3" type="ORF">DM558_09945</name>
</gene>
<dbReference type="Gene3D" id="2.40.128.710">
    <property type="entry name" value="Surface-adhesin protein E"/>
    <property type="match status" value="1"/>
</dbReference>